<keyword evidence="1" id="KW-0343">GTPase activation</keyword>
<dbReference type="InterPro" id="IPR036305">
    <property type="entry name" value="RGS_sf"/>
</dbReference>
<protein>
    <recommendedName>
        <fullName evidence="2">RGS domain-containing protein</fullName>
    </recommendedName>
</protein>
<dbReference type="PRINTS" id="PR01301">
    <property type="entry name" value="RGSPROTEIN"/>
</dbReference>
<dbReference type="GO" id="GO:0005096">
    <property type="term" value="F:GTPase activator activity"/>
    <property type="evidence" value="ECO:0007669"/>
    <property type="project" value="UniProtKB-KW"/>
</dbReference>
<dbReference type="SUPFAM" id="SSF48097">
    <property type="entry name" value="Regulator of G-protein signaling, RGS"/>
    <property type="match status" value="1"/>
</dbReference>
<evidence type="ECO:0000256" key="1">
    <source>
        <dbReference type="ARBA" id="ARBA00022468"/>
    </source>
</evidence>
<dbReference type="InterPro" id="IPR016137">
    <property type="entry name" value="RGS"/>
</dbReference>
<dbReference type="Gene3D" id="1.10.167.10">
    <property type="entry name" value="Regulator of G-protein Signalling 4, domain 2"/>
    <property type="match status" value="1"/>
</dbReference>
<dbReference type="Gene3D" id="1.10.196.10">
    <property type="match status" value="1"/>
</dbReference>
<dbReference type="SMART" id="SM00315">
    <property type="entry name" value="RGS"/>
    <property type="match status" value="1"/>
</dbReference>
<evidence type="ECO:0000313" key="4">
    <source>
        <dbReference type="Proteomes" id="UP000030746"/>
    </source>
</evidence>
<dbReference type="FunFam" id="1.10.167.10:FF:000001">
    <property type="entry name" value="Putative regulator of g-protein signaling 12"/>
    <property type="match status" value="1"/>
</dbReference>
<dbReference type="GO" id="GO:0005737">
    <property type="term" value="C:cytoplasm"/>
    <property type="evidence" value="ECO:0007669"/>
    <property type="project" value="TreeGrafter"/>
</dbReference>
<dbReference type="OrthoDB" id="196547at2759"/>
<dbReference type="PANTHER" id="PTHR45945">
    <property type="entry name" value="REGULATOR OF G-PROTEIN SIGNALING LOCO"/>
    <property type="match status" value="1"/>
</dbReference>
<dbReference type="GO" id="GO:0005634">
    <property type="term" value="C:nucleus"/>
    <property type="evidence" value="ECO:0007669"/>
    <property type="project" value="TreeGrafter"/>
</dbReference>
<dbReference type="GeneID" id="20252752"/>
<evidence type="ECO:0000259" key="2">
    <source>
        <dbReference type="PROSITE" id="PS50132"/>
    </source>
</evidence>
<dbReference type="KEGG" id="lgi:LOTGIDRAFT_87845"/>
<dbReference type="InterPro" id="IPR024066">
    <property type="entry name" value="RGS_subdom1/3"/>
</dbReference>
<dbReference type="HOGENOM" id="CLU_059863_1_4_1"/>
<feature type="domain" description="RGS" evidence="2">
    <location>
        <begin position="6"/>
        <end position="118"/>
    </location>
</feature>
<reference evidence="3 4" key="1">
    <citation type="journal article" date="2013" name="Nature">
        <title>Insights into bilaterian evolution from three spiralian genomes.</title>
        <authorList>
            <person name="Simakov O."/>
            <person name="Marletaz F."/>
            <person name="Cho S.J."/>
            <person name="Edsinger-Gonzales E."/>
            <person name="Havlak P."/>
            <person name="Hellsten U."/>
            <person name="Kuo D.H."/>
            <person name="Larsson T."/>
            <person name="Lv J."/>
            <person name="Arendt D."/>
            <person name="Savage R."/>
            <person name="Osoegawa K."/>
            <person name="de Jong P."/>
            <person name="Grimwood J."/>
            <person name="Chapman J.A."/>
            <person name="Shapiro H."/>
            <person name="Aerts A."/>
            <person name="Otillar R.P."/>
            <person name="Terry A.Y."/>
            <person name="Boore J.L."/>
            <person name="Grigoriev I.V."/>
            <person name="Lindberg D.R."/>
            <person name="Seaver E.C."/>
            <person name="Weisblat D.A."/>
            <person name="Putnam N.H."/>
            <person name="Rokhsar D.S."/>
        </authorList>
    </citation>
    <scope>NUCLEOTIDE SEQUENCE [LARGE SCALE GENOMIC DNA]</scope>
</reference>
<keyword evidence="4" id="KW-1185">Reference proteome</keyword>
<dbReference type="CTD" id="20252752"/>
<dbReference type="EMBL" id="KB202325">
    <property type="protein sequence ID" value="ESO90822.1"/>
    <property type="molecule type" value="Genomic_DNA"/>
</dbReference>
<proteinExistence type="predicted"/>
<dbReference type="InterPro" id="IPR046995">
    <property type="entry name" value="RGS10/12/14-like"/>
</dbReference>
<dbReference type="Proteomes" id="UP000030746">
    <property type="component" value="Unassembled WGS sequence"/>
</dbReference>
<dbReference type="InterPro" id="IPR044926">
    <property type="entry name" value="RGS_subdomain_2"/>
</dbReference>
<accession>V4A2B0</accession>
<sequence>AGWAVNFDKLLQDESGIAVFTEFLKKEFSEENIIFWTACKDYKNIIDEEYRKVKAKEIYERHISARASDPVNVDSAARLHTDKFIDTPNSIMFDLAQQQIFQLMKTDSYARFLKSELY</sequence>
<dbReference type="GO" id="GO:0005886">
    <property type="term" value="C:plasma membrane"/>
    <property type="evidence" value="ECO:0007669"/>
    <property type="project" value="TreeGrafter"/>
</dbReference>
<gene>
    <name evidence="3" type="ORF">LOTGIDRAFT_87845</name>
</gene>
<dbReference type="Pfam" id="PF00615">
    <property type="entry name" value="RGS"/>
    <property type="match status" value="1"/>
</dbReference>
<dbReference type="STRING" id="225164.V4A2B0"/>
<dbReference type="OMA" id="ACEDFRQ"/>
<dbReference type="RefSeq" id="XP_009058413.1">
    <property type="nucleotide sequence ID" value="XM_009060165.1"/>
</dbReference>
<feature type="non-terminal residue" evidence="3">
    <location>
        <position position="118"/>
    </location>
</feature>
<feature type="non-terminal residue" evidence="3">
    <location>
        <position position="1"/>
    </location>
</feature>
<dbReference type="AlphaFoldDB" id="V4A2B0"/>
<dbReference type="GO" id="GO:0008277">
    <property type="term" value="P:regulation of G protein-coupled receptor signaling pathway"/>
    <property type="evidence" value="ECO:0007669"/>
    <property type="project" value="TreeGrafter"/>
</dbReference>
<name>V4A2B0_LOTGI</name>
<dbReference type="PROSITE" id="PS50132">
    <property type="entry name" value="RGS"/>
    <property type="match status" value="1"/>
</dbReference>
<evidence type="ECO:0000313" key="3">
    <source>
        <dbReference type="EMBL" id="ESO90822.1"/>
    </source>
</evidence>
<organism evidence="3 4">
    <name type="scientific">Lottia gigantea</name>
    <name type="common">Giant owl limpet</name>
    <dbReference type="NCBI Taxonomy" id="225164"/>
    <lineage>
        <taxon>Eukaryota</taxon>
        <taxon>Metazoa</taxon>
        <taxon>Spiralia</taxon>
        <taxon>Lophotrochozoa</taxon>
        <taxon>Mollusca</taxon>
        <taxon>Gastropoda</taxon>
        <taxon>Patellogastropoda</taxon>
        <taxon>Lottioidea</taxon>
        <taxon>Lottiidae</taxon>
        <taxon>Lottia</taxon>
    </lineage>
</organism>
<dbReference type="PANTHER" id="PTHR45945:SF3">
    <property type="entry name" value="REGULATOR OF G-PROTEIN SIGNALING LOCO"/>
    <property type="match status" value="1"/>
</dbReference>